<evidence type="ECO:0000256" key="1">
    <source>
        <dbReference type="ARBA" id="ARBA00008668"/>
    </source>
</evidence>
<dbReference type="Proteomes" id="UP001189624">
    <property type="component" value="Chromosome 6"/>
</dbReference>
<organism evidence="6 7">
    <name type="scientific">Sphenostylis stenocarpa</name>
    <dbReference type="NCBI Taxonomy" id="92480"/>
    <lineage>
        <taxon>Eukaryota</taxon>
        <taxon>Viridiplantae</taxon>
        <taxon>Streptophyta</taxon>
        <taxon>Embryophyta</taxon>
        <taxon>Tracheophyta</taxon>
        <taxon>Spermatophyta</taxon>
        <taxon>Magnoliopsida</taxon>
        <taxon>eudicotyledons</taxon>
        <taxon>Gunneridae</taxon>
        <taxon>Pentapetalae</taxon>
        <taxon>rosids</taxon>
        <taxon>fabids</taxon>
        <taxon>Fabales</taxon>
        <taxon>Fabaceae</taxon>
        <taxon>Papilionoideae</taxon>
        <taxon>50 kb inversion clade</taxon>
        <taxon>NPAAA clade</taxon>
        <taxon>indigoferoid/millettioid clade</taxon>
        <taxon>Phaseoleae</taxon>
        <taxon>Sphenostylis</taxon>
    </lineage>
</organism>
<protein>
    <submittedName>
        <fullName evidence="6">Uncharacterized protein</fullName>
    </submittedName>
</protein>
<comment type="similarity">
    <text evidence="1">Belongs to the 'GDSL' lipolytic enzyme family.</text>
</comment>
<keyword evidence="4" id="KW-0325">Glycoprotein</keyword>
<accession>A0AA86SR88</accession>
<proteinExistence type="inferred from homology"/>
<evidence type="ECO:0000256" key="3">
    <source>
        <dbReference type="ARBA" id="ARBA00022801"/>
    </source>
</evidence>
<dbReference type="Pfam" id="PF00657">
    <property type="entry name" value="Lipase_GDSL"/>
    <property type="match status" value="2"/>
</dbReference>
<evidence type="ECO:0000313" key="6">
    <source>
        <dbReference type="EMBL" id="CAJ1961870.1"/>
    </source>
</evidence>
<keyword evidence="3" id="KW-0378">Hydrolase</keyword>
<keyword evidence="5" id="KW-1133">Transmembrane helix</keyword>
<dbReference type="PANTHER" id="PTHR22835:SF659">
    <property type="entry name" value="GDSL LIPASE_ACYLHYDROLASE, PUTATIVE (AFU_ORTHOLOGUE AFUA_2G00510)-RELATED"/>
    <property type="match status" value="1"/>
</dbReference>
<gene>
    <name evidence="6" type="ORF">AYBTSS11_LOCUS18947</name>
</gene>
<dbReference type="EMBL" id="OY731403">
    <property type="protein sequence ID" value="CAJ1961870.1"/>
    <property type="molecule type" value="Genomic_DNA"/>
</dbReference>
<dbReference type="Gramene" id="rna-AYBTSS11_LOCUS18947">
    <property type="protein sequence ID" value="CAJ1961870.1"/>
    <property type="gene ID" value="gene-AYBTSS11_LOCUS18947"/>
</dbReference>
<evidence type="ECO:0000256" key="2">
    <source>
        <dbReference type="ARBA" id="ARBA00022729"/>
    </source>
</evidence>
<keyword evidence="7" id="KW-1185">Reference proteome</keyword>
<dbReference type="InterPro" id="IPR036514">
    <property type="entry name" value="SGNH_hydro_sf"/>
</dbReference>
<dbReference type="SUPFAM" id="SSF52266">
    <property type="entry name" value="SGNH hydrolase"/>
    <property type="match status" value="2"/>
</dbReference>
<dbReference type="AlphaFoldDB" id="A0AA86SR88"/>
<reference evidence="6" key="1">
    <citation type="submission" date="2023-10" db="EMBL/GenBank/DDBJ databases">
        <authorList>
            <person name="Domelevo Entfellner J.-B."/>
        </authorList>
    </citation>
    <scope>NUCLEOTIDE SEQUENCE</scope>
</reference>
<feature type="transmembrane region" description="Helical" evidence="5">
    <location>
        <begin position="24"/>
        <end position="46"/>
    </location>
</feature>
<keyword evidence="5" id="KW-0812">Transmembrane</keyword>
<dbReference type="PANTHER" id="PTHR22835">
    <property type="entry name" value="ZINC FINGER FYVE DOMAIN CONTAINING PROTEIN"/>
    <property type="match status" value="1"/>
</dbReference>
<evidence type="ECO:0000313" key="7">
    <source>
        <dbReference type="Proteomes" id="UP001189624"/>
    </source>
</evidence>
<keyword evidence="5" id="KW-0472">Membrane</keyword>
<dbReference type="CDD" id="cd01837">
    <property type="entry name" value="SGNH_plant_lipase_like"/>
    <property type="match status" value="2"/>
</dbReference>
<keyword evidence="2" id="KW-0732">Signal</keyword>
<sequence>MISHHHGSVRSNLVSPTTNTRLRVVLVLPLLPVVLITTVTGCYTSLFSFGDSLTDTGNLYFISPPQSPNCLLPPYGQTYFHRPTGRCSNGRLILDFLADFLGLPYLEPYLGFKNGEVKRGNIEQGVNFAVAGASALDRSFFEEKGFTVDAIANFSLRVQLDWFKELLPSLCNSSSGCKKVIGNSLFIVGEIGGNDYGYPLSETTAFRDLVPYIPQVVSVITSAIRELIDLGAVTFMVPGMFPLGCNPAYLTRFATTDEEKYDQVGCLKWLNTFHAYHNELLQIELNQLRGLYPHTDIIYADYFNAALQLYNSPEQFGFGGNVLKVCCGGDGPYNYNDTSKCGEAGVVACDDPSHYVSWDGYHMTEAAYRWIAIGLLDGPYTIPKFSVSCFTVFLLDHLLRNTMKIYILLVITSLTFGFHEKVVSNPSNGPYNAMFNFGDSLSDTGNLLASGALSFPVIGKLPYGETFFNRSTGRCSDGRLIIDFLAEAFELPYLPPFLALTKDQNIHRGVNFAVAGATALDPKFFIEAGLEKFLWTNNSLSIQLGWFKKLKPSLCATKQDCDSYFERSLFLVGEIGGNDYNYAAIAGNISQLQATVTPVVEAITMAINELIAEGARELLVPGNLPIGCSAVYLTLYKSGNQEDYDKNGCLKAFNGFAERHNQELQQALETLRQKNPHARILYADYYGVAKRFFHAPGHYGFSSGALRACCGGGGPYNFNLSARCGHIGSKACADPSRYANWDGIHLTEAAYRYMAKGLINGPFSYPPLKPSPYQIA</sequence>
<evidence type="ECO:0000256" key="5">
    <source>
        <dbReference type="SAM" id="Phobius"/>
    </source>
</evidence>
<dbReference type="InterPro" id="IPR035669">
    <property type="entry name" value="SGNH_plant_lipase-like"/>
</dbReference>
<dbReference type="InterPro" id="IPR001087">
    <property type="entry name" value="GDSL"/>
</dbReference>
<evidence type="ECO:0000256" key="4">
    <source>
        <dbReference type="ARBA" id="ARBA00023180"/>
    </source>
</evidence>
<dbReference type="Gene3D" id="3.40.50.1110">
    <property type="entry name" value="SGNH hydrolase"/>
    <property type="match status" value="2"/>
</dbReference>
<dbReference type="GO" id="GO:0016788">
    <property type="term" value="F:hydrolase activity, acting on ester bonds"/>
    <property type="evidence" value="ECO:0007669"/>
    <property type="project" value="InterPro"/>
</dbReference>
<name>A0AA86SR88_9FABA</name>